<dbReference type="InterPro" id="IPR000425">
    <property type="entry name" value="MIP"/>
</dbReference>
<keyword evidence="11" id="KW-1185">Reference proteome</keyword>
<dbReference type="PROSITE" id="PS00221">
    <property type="entry name" value="MIP"/>
    <property type="match status" value="1"/>
</dbReference>
<evidence type="ECO:0000256" key="2">
    <source>
        <dbReference type="ARBA" id="ARBA00006175"/>
    </source>
</evidence>
<dbReference type="SUPFAM" id="SSF81338">
    <property type="entry name" value="Aquaporin-like"/>
    <property type="match status" value="1"/>
</dbReference>
<keyword evidence="6 9" id="KW-1133">Transmembrane helix</keyword>
<dbReference type="Gene3D" id="1.20.1080.10">
    <property type="entry name" value="Glycerol uptake facilitator protein"/>
    <property type="match status" value="1"/>
</dbReference>
<proteinExistence type="inferred from homology"/>
<keyword evidence="5 8" id="KW-0812">Transmembrane</keyword>
<dbReference type="Proteomes" id="UP000645390">
    <property type="component" value="Unassembled WGS sequence"/>
</dbReference>
<protein>
    <submittedName>
        <fullName evidence="10">Aquaporin</fullName>
    </submittedName>
</protein>
<dbReference type="Pfam" id="PF00230">
    <property type="entry name" value="MIP"/>
    <property type="match status" value="1"/>
</dbReference>
<evidence type="ECO:0000256" key="4">
    <source>
        <dbReference type="ARBA" id="ARBA00022475"/>
    </source>
</evidence>
<keyword evidence="3 8" id="KW-0813">Transport</keyword>
<comment type="similarity">
    <text evidence="2 8">Belongs to the MIP/aquaporin (TC 1.A.8) family.</text>
</comment>
<organism evidence="10 11">
    <name type="scientific">Pedobacter mendelii</name>
    <dbReference type="NCBI Taxonomy" id="1908240"/>
    <lineage>
        <taxon>Bacteria</taxon>
        <taxon>Pseudomonadati</taxon>
        <taxon>Bacteroidota</taxon>
        <taxon>Sphingobacteriia</taxon>
        <taxon>Sphingobacteriales</taxon>
        <taxon>Sphingobacteriaceae</taxon>
        <taxon>Pedobacter</taxon>
    </lineage>
</organism>
<dbReference type="EMBL" id="BMDJ01000004">
    <property type="protein sequence ID" value="GGI25794.1"/>
    <property type="molecule type" value="Genomic_DNA"/>
</dbReference>
<feature type="transmembrane region" description="Helical" evidence="9">
    <location>
        <begin position="91"/>
        <end position="117"/>
    </location>
</feature>
<evidence type="ECO:0000256" key="1">
    <source>
        <dbReference type="ARBA" id="ARBA00004651"/>
    </source>
</evidence>
<name>A0ABQ2BGV1_9SPHI</name>
<comment type="subcellular location">
    <subcellularLocation>
        <location evidence="1">Cell membrane</location>
        <topology evidence="1">Multi-pass membrane protein</topology>
    </subcellularLocation>
</comment>
<keyword evidence="4" id="KW-1003">Cell membrane</keyword>
<dbReference type="PRINTS" id="PR00783">
    <property type="entry name" value="MINTRINSICP"/>
</dbReference>
<dbReference type="CDD" id="cd00333">
    <property type="entry name" value="MIP"/>
    <property type="match status" value="1"/>
</dbReference>
<evidence type="ECO:0000256" key="9">
    <source>
        <dbReference type="SAM" id="Phobius"/>
    </source>
</evidence>
<evidence type="ECO:0000256" key="5">
    <source>
        <dbReference type="ARBA" id="ARBA00022692"/>
    </source>
</evidence>
<gene>
    <name evidence="10" type="ORF">GCM10008119_19450</name>
</gene>
<dbReference type="NCBIfam" id="NF003838">
    <property type="entry name" value="PRK05420.1"/>
    <property type="match status" value="1"/>
</dbReference>
<feature type="transmembrane region" description="Helical" evidence="9">
    <location>
        <begin position="138"/>
        <end position="160"/>
    </location>
</feature>
<dbReference type="InterPro" id="IPR022357">
    <property type="entry name" value="MIP_CS"/>
</dbReference>
<feature type="transmembrane region" description="Helical" evidence="9">
    <location>
        <begin position="26"/>
        <end position="46"/>
    </location>
</feature>
<comment type="caution">
    <text evidence="10">The sequence shown here is derived from an EMBL/GenBank/DDBJ whole genome shotgun (WGS) entry which is preliminary data.</text>
</comment>
<dbReference type="InterPro" id="IPR023271">
    <property type="entry name" value="Aquaporin-like"/>
</dbReference>
<keyword evidence="7 9" id="KW-0472">Membrane</keyword>
<reference evidence="11" key="1">
    <citation type="journal article" date="2019" name="Int. J. Syst. Evol. Microbiol.">
        <title>The Global Catalogue of Microorganisms (GCM) 10K type strain sequencing project: providing services to taxonomists for standard genome sequencing and annotation.</title>
        <authorList>
            <consortium name="The Broad Institute Genomics Platform"/>
            <consortium name="The Broad Institute Genome Sequencing Center for Infectious Disease"/>
            <person name="Wu L."/>
            <person name="Ma J."/>
        </authorList>
    </citation>
    <scope>NUCLEOTIDE SEQUENCE [LARGE SCALE GENOMIC DNA]</scope>
    <source>
        <strain evidence="11">CCM 8939</strain>
    </source>
</reference>
<feature type="transmembrane region" description="Helical" evidence="9">
    <location>
        <begin position="66"/>
        <end position="85"/>
    </location>
</feature>
<evidence type="ECO:0000313" key="11">
    <source>
        <dbReference type="Proteomes" id="UP000645390"/>
    </source>
</evidence>
<dbReference type="InterPro" id="IPR034294">
    <property type="entry name" value="Aquaporin_transptr"/>
</dbReference>
<feature type="transmembrane region" description="Helical" evidence="9">
    <location>
        <begin position="188"/>
        <end position="207"/>
    </location>
</feature>
<evidence type="ECO:0000313" key="10">
    <source>
        <dbReference type="EMBL" id="GGI25794.1"/>
    </source>
</evidence>
<evidence type="ECO:0000256" key="7">
    <source>
        <dbReference type="ARBA" id="ARBA00023136"/>
    </source>
</evidence>
<feature type="transmembrane region" description="Helical" evidence="9">
    <location>
        <begin position="219"/>
        <end position="243"/>
    </location>
</feature>
<feature type="transmembrane region" description="Helical" evidence="9">
    <location>
        <begin position="263"/>
        <end position="285"/>
    </location>
</feature>
<dbReference type="PANTHER" id="PTHR19139:SF199">
    <property type="entry name" value="MIP17260P"/>
    <property type="match status" value="1"/>
</dbReference>
<evidence type="ECO:0000256" key="3">
    <source>
        <dbReference type="ARBA" id="ARBA00022448"/>
    </source>
</evidence>
<dbReference type="NCBIfam" id="TIGR00861">
    <property type="entry name" value="MIP"/>
    <property type="match status" value="1"/>
</dbReference>
<accession>A0ABQ2BGV1</accession>
<evidence type="ECO:0000256" key="8">
    <source>
        <dbReference type="RuleBase" id="RU000477"/>
    </source>
</evidence>
<sequence length="288" mass="30772">MHIQLGFFIIQNLKKSYNHKYYSKKLYQLIIFSLLWITVIPVYFLFKTLKFNQMETSKFSKFTAEFLGTLVLVLMGCGSAVIAGGNGTTGVGLLGISFAFGLSVIAMAYAIGHISGCHINPAISIGMVVAGRMKVNEAAYYIVAQILGGIAGAGLLYLIASNQVSFEMKEWALGSNGWGKGYLSEYNSTASFTAEAVFTFIFLLVIFGSTSTKNINGGFAGLAIGLSLVLIHIVGIKITGVSVNPARSIGPAIIAGGEALKQVWMFILAPVTGAILSAVVWKTVLEKN</sequence>
<dbReference type="PANTHER" id="PTHR19139">
    <property type="entry name" value="AQUAPORIN TRANSPORTER"/>
    <property type="match status" value="1"/>
</dbReference>
<evidence type="ECO:0000256" key="6">
    <source>
        <dbReference type="ARBA" id="ARBA00022989"/>
    </source>
</evidence>